<proteinExistence type="predicted"/>
<protein>
    <submittedName>
        <fullName evidence="1">Uncharacterized protein</fullName>
    </submittedName>
</protein>
<organism evidence="1">
    <name type="scientific">uncultured Pyrinomonadaceae bacterium</name>
    <dbReference type="NCBI Taxonomy" id="2283094"/>
    <lineage>
        <taxon>Bacteria</taxon>
        <taxon>Pseudomonadati</taxon>
        <taxon>Acidobacteriota</taxon>
        <taxon>Blastocatellia</taxon>
        <taxon>Blastocatellales</taxon>
        <taxon>Pyrinomonadaceae</taxon>
        <taxon>environmental samples</taxon>
    </lineage>
</organism>
<accession>A0A6J4Q0P1</accession>
<dbReference type="AlphaFoldDB" id="A0A6J4Q0P1"/>
<name>A0A6J4Q0P1_9BACT</name>
<sequence>MPAFILRDAAPAAPEISGATSALYLTRRECIALILTAAASRSLKFINNYKS</sequence>
<reference evidence="1" key="1">
    <citation type="submission" date="2020-02" db="EMBL/GenBank/DDBJ databases">
        <authorList>
            <person name="Meier V. D."/>
        </authorList>
    </citation>
    <scope>NUCLEOTIDE SEQUENCE</scope>
    <source>
        <strain evidence="1">AVDCRST_MAG74</strain>
    </source>
</reference>
<dbReference type="EMBL" id="CADCUR010000293">
    <property type="protein sequence ID" value="CAA9427475.1"/>
    <property type="molecule type" value="Genomic_DNA"/>
</dbReference>
<gene>
    <name evidence="1" type="ORF">AVDCRST_MAG74-3441</name>
</gene>
<evidence type="ECO:0000313" key="1">
    <source>
        <dbReference type="EMBL" id="CAA9427475.1"/>
    </source>
</evidence>